<evidence type="ECO:0000313" key="2">
    <source>
        <dbReference type="EMBL" id="WRO23117.1"/>
    </source>
</evidence>
<keyword evidence="3" id="KW-1185">Reference proteome</keyword>
<name>A0AAU0URU7_9FIRM</name>
<sequence>MWHNQRGAALVTVMVAMLIIFFTSATLLQVSAMESRISLNHLDETKALYIADAGISMLMAKLEANHDIPSWAEGWEADFANISVGDGFIESLTVTDQGTGLRVVSTGIIKGPDGSVRSRKSVQVIILKPPYDAAFAGAVGAVQQGNTVGNTLTITGNSEISGNFIYNGLININSSSAVIHGDITTKGDIINAGTVNGSLVAGGFIENSNIIDAGGEGIVQAGEQIDNSGSIYTGAGGVVHTDTNLINSSGSIVSDYFYRGSLSGTAPNGTRLYNREHTLVLVPEVPPVDYGWYLANANEIYNNTGSIVTFEGAHLKDMQIAGDIPYIIYIKGNVRLRNLDIGTGKNYSGVGMIVAEGDIDIDSNLLPDDSNYSSLALISKGNMAAGGGLQLGGIFICEGVYSTNGDVEINGSLIPRIIDVSGHLNIEYSTATIKLLGEGLPGNEYKMKAWREIYSVF</sequence>
<evidence type="ECO:0000256" key="1">
    <source>
        <dbReference type="SAM" id="Phobius"/>
    </source>
</evidence>
<dbReference type="Proteomes" id="UP001329915">
    <property type="component" value="Chromosome"/>
</dbReference>
<keyword evidence="1" id="KW-0472">Membrane</keyword>
<dbReference type="RefSeq" id="WP_366922503.1">
    <property type="nucleotide sequence ID" value="NZ_CP121694.1"/>
</dbReference>
<dbReference type="EMBL" id="CP121694">
    <property type="protein sequence ID" value="WRO23117.1"/>
    <property type="molecule type" value="Genomic_DNA"/>
</dbReference>
<keyword evidence="1" id="KW-1133">Transmembrane helix</keyword>
<protein>
    <recommendedName>
        <fullName evidence="4">Type 4 fimbrial biogenesis protein PilX N-terminal domain-containing protein</fullName>
    </recommendedName>
</protein>
<reference evidence="2 3" key="1">
    <citation type="submission" date="2023-04" db="EMBL/GenBank/DDBJ databases">
        <authorList>
            <person name="Hsu D."/>
        </authorList>
    </citation>
    <scope>NUCLEOTIDE SEQUENCE [LARGE SCALE GENOMIC DNA]</scope>
    <source>
        <strain evidence="2 3">MK1</strain>
    </source>
</reference>
<proteinExistence type="predicted"/>
<evidence type="ECO:0000313" key="3">
    <source>
        <dbReference type="Proteomes" id="UP001329915"/>
    </source>
</evidence>
<dbReference type="KEGG" id="dbc:MFMK1_002965"/>
<evidence type="ECO:0008006" key="4">
    <source>
        <dbReference type="Google" id="ProtNLM"/>
    </source>
</evidence>
<gene>
    <name evidence="2" type="ORF">MFMK1_002965</name>
</gene>
<organism evidence="2 3">
    <name type="scientific">Metallumcola ferriviriculae</name>
    <dbReference type="NCBI Taxonomy" id="3039180"/>
    <lineage>
        <taxon>Bacteria</taxon>
        <taxon>Bacillati</taxon>
        <taxon>Bacillota</taxon>
        <taxon>Clostridia</taxon>
        <taxon>Neomoorellales</taxon>
        <taxon>Desulfitibacteraceae</taxon>
        <taxon>Metallumcola</taxon>
    </lineage>
</organism>
<dbReference type="AlphaFoldDB" id="A0AAU0URU7"/>
<keyword evidence="1" id="KW-0812">Transmembrane</keyword>
<feature type="transmembrane region" description="Helical" evidence="1">
    <location>
        <begin position="7"/>
        <end position="28"/>
    </location>
</feature>
<accession>A0AAU0URU7</accession>